<dbReference type="Gene3D" id="3.40.50.300">
    <property type="entry name" value="P-loop containing nucleotide triphosphate hydrolases"/>
    <property type="match status" value="2"/>
</dbReference>
<evidence type="ECO:0000313" key="4">
    <source>
        <dbReference type="Proteomes" id="UP000254866"/>
    </source>
</evidence>
<dbReference type="CDD" id="cd18808">
    <property type="entry name" value="SF1_C_Upf1"/>
    <property type="match status" value="1"/>
</dbReference>
<accession>A0A370T9S0</accession>
<dbReference type="PANTHER" id="PTHR23079">
    <property type="entry name" value="RNA-DEPENDENT RNA POLYMERASE"/>
    <property type="match status" value="1"/>
</dbReference>
<keyword evidence="1" id="KW-0067">ATP-binding</keyword>
<dbReference type="Pfam" id="PF13086">
    <property type="entry name" value="AAA_11"/>
    <property type="match status" value="2"/>
</dbReference>
<dbReference type="Pfam" id="PF05183">
    <property type="entry name" value="RdRP"/>
    <property type="match status" value="1"/>
</dbReference>
<evidence type="ECO:0000259" key="2">
    <source>
        <dbReference type="SMART" id="SM00382"/>
    </source>
</evidence>
<sequence>MAKVNLKAFQQVLQESIQLEDQAWIYEAPRLPPASKTNHENLIKSISLISNSTKHEMTLRLQQYSPNRAIIGRLDQFISISFADFKLRVPILTTDAAEEQRSKPATARESSDYIVRLLRAGIHLNSIHYNFYGHSNSQLKSRTCFLYAAPAPEVSKLVEGLGDFTKMKTVAKKSKRIGLLFSVAKTAINLDPSRCQDIPDIEAQDYIFTDGCGLISKHLAHELSRILKIAFRNMRYTPSVFQIRYRGYKGVLMLDSRMEIQTWVKFRKSMKKFHGGDDHSFSVVEHSKPYCFGNLNDEVVLLLHSLGIQESTLLRKQAEHLEFLSNATQHPIPAFRFLTYINKPELAEKVLIDGFETVQQTITKLVNSEYDRMINKRDEQRCRILIPNSRLLFGICDAWDVLKEGECAVKVTMDGNGQPYTLKGMDVLVTRNPCLHPGDLQKLKAVERDELSHLVDCIVFPTRGTRPTADLMSGGDLDGDTFFVCWDTDLIPEKVSEAAQYPGGKEAVTFKPITDDDRLVYFAKYTNASLGRVKNLYLDWARSKGPMSPECQQLNRLFSMCVDGNRIKVPNDLESPLQPSPLDPPFILDVLHNEAKNIVQARQTRALNYDGFTFDAMELLMARENMAISEFELIKLTYKWCRKNRNDLMDLLHLFDLNLLTAEEKSWTLNQIPPTFEALSMISNALCQSSLISSRELAPFKLDYPGLKWKCIYDSTRDRLATFLDVTARSLELFHRKLIVIRVDERLTLAIYVPQKIERAEECQVDNRVRLFAFPHSKGDESSYRQAVPTKKNYRLYCDSNTFQLFELKRGNSWIFITKGASDDSSYRNQESARAWRKGRQATIDSGQNFDCRASIALDKFSRRLQTHIGRVNRNGVLGAEIYVISNKDVKSMLNLDLWLEFVDTNHVMPLFEKNAKEYSIPKLKDVNWSEVPEHIKQIVKQKHFTTLDSVDSEDQYTEIFSWLSERAENGMLLDIFKHLMTQFVKEECKGISMIPLRAMVAFLRRAPFLSVAFSRSESWVKLPLDLYRLLEESSPAILKAHILSANSIGELVVEPFKKVLSQIGSMSFDNFSDLVELMSLSVRSPTIALDLILGCLEPEASRLLSGNQVLVQRFAQNLFGIALDHIDEADESHRPESMLLELKASGWMDSFPVVKTRIRIDAPSGMFNTSDHVRLTVANSPSNSVTAKPYSMDALVKSSQPGSAEFRCFHPLPQFLEECSWEIKKCGSFVTSKTMFDAVRNFYSQKDNCCSIADEILGIETLNVSDKHFSAYNRIARLNESQNQAVETALEYSLVCLWGPPGTGKTHTIVEIIKQLQTSGTRRILVTAPTHNAVDNVMRKYLDEAAKEGLLGGANPLPLRVSTDIRKVAGDLVKYTCDAMMGKELYTSYSALNKARDQIKRCQLIFTTCIGSGLGLLRSEIFDTVIVDEASQQTEPASLVPLVKGCRKAILVGDHVQLGATIQKHAVLQGFDISLFERLYKQDTQSGSVFRDGTASGSVAKVMLDTQYRMHSSICAFSSREFYEGKLRTGISNNSRPLPPSAFPWPVGEKAEKRLIFLECTTPEDLGGKSKRNKGQTDLCNKICTLLNTVPSSPSSSPIPPSPPSIAVLTPYSAQVLALKSLTSLFPNVEVFSIDGFQGREADIVIFVTVRCNVHGEIGFLKDLRRLNVVLTRAKRGVIVIGNRATLGGGEEEEEGTQVWRRLLGDMERAEITVES</sequence>
<dbReference type="STRING" id="2656787.A0A370T9S0"/>
<dbReference type="InterPro" id="IPR007855">
    <property type="entry name" value="RDRP"/>
</dbReference>
<keyword evidence="3" id="KW-0378">Hydrolase</keyword>
<keyword evidence="4" id="KW-1185">Reference proteome</keyword>
<feature type="domain" description="AAA+ ATPase" evidence="2">
    <location>
        <begin position="1292"/>
        <end position="1482"/>
    </location>
</feature>
<keyword evidence="1" id="KW-0547">Nucleotide-binding</keyword>
<dbReference type="RefSeq" id="XP_031864907.1">
    <property type="nucleotide sequence ID" value="XM_032018883.1"/>
</dbReference>
<gene>
    <name evidence="3" type="ORF">BP5553_10260</name>
</gene>
<comment type="caution">
    <text evidence="3">The sequence shown here is derived from an EMBL/GenBank/DDBJ whole genome shotgun (WGS) entry which is preliminary data.</text>
</comment>
<dbReference type="GO" id="GO:0030422">
    <property type="term" value="P:siRNA processing"/>
    <property type="evidence" value="ECO:0007669"/>
    <property type="project" value="TreeGrafter"/>
</dbReference>
<dbReference type="SMART" id="SM00382">
    <property type="entry name" value="AAA"/>
    <property type="match status" value="1"/>
</dbReference>
<evidence type="ECO:0000313" key="3">
    <source>
        <dbReference type="EMBL" id="RDL30382.1"/>
    </source>
</evidence>
<dbReference type="GeneID" id="43603109"/>
<dbReference type="Proteomes" id="UP000254866">
    <property type="component" value="Unassembled WGS sequence"/>
</dbReference>
<dbReference type="InterPro" id="IPR003593">
    <property type="entry name" value="AAA+_ATPase"/>
</dbReference>
<dbReference type="GO" id="GO:0003968">
    <property type="term" value="F:RNA-directed RNA polymerase activity"/>
    <property type="evidence" value="ECO:0007669"/>
    <property type="project" value="UniProtKB-KW"/>
</dbReference>
<dbReference type="SUPFAM" id="SSF52540">
    <property type="entry name" value="P-loop containing nucleoside triphosphate hydrolases"/>
    <property type="match status" value="1"/>
</dbReference>
<dbReference type="InterPro" id="IPR057596">
    <property type="entry name" value="RDRP_core"/>
</dbReference>
<dbReference type="GO" id="GO:0016787">
    <property type="term" value="F:hydrolase activity"/>
    <property type="evidence" value="ECO:0007669"/>
    <property type="project" value="UniProtKB-KW"/>
</dbReference>
<evidence type="ECO:0000256" key="1">
    <source>
        <dbReference type="ARBA" id="ARBA00022806"/>
    </source>
</evidence>
<dbReference type="Pfam" id="PF13087">
    <property type="entry name" value="AAA_12"/>
    <property type="match status" value="1"/>
</dbReference>
<keyword evidence="1" id="KW-0347">Helicase</keyword>
<dbReference type="InterPro" id="IPR041679">
    <property type="entry name" value="DNA2/NAM7-like_C"/>
</dbReference>
<dbReference type="InterPro" id="IPR047187">
    <property type="entry name" value="SF1_C_Upf1"/>
</dbReference>
<name>A0A370T9S0_9HELO</name>
<dbReference type="GO" id="GO:0003723">
    <property type="term" value="F:RNA binding"/>
    <property type="evidence" value="ECO:0007669"/>
    <property type="project" value="UniProtKB-KW"/>
</dbReference>
<dbReference type="OrthoDB" id="6513042at2759"/>
<reference evidence="3 4" key="1">
    <citation type="journal article" date="2018" name="IMA Fungus">
        <title>IMA Genome-F 9: Draft genome sequence of Annulohypoxylon stygium, Aspergillus mulundensis, Berkeleyomyces basicola (syn. Thielaviopsis basicola), Ceratocystis smalleyi, two Cercospora beticola strains, Coleophoma cylindrospora, Fusarium fracticaudum, Phialophora cf. hyalina, and Morchella septimelata.</title>
        <authorList>
            <person name="Wingfield B.D."/>
            <person name="Bills G.F."/>
            <person name="Dong Y."/>
            <person name="Huang W."/>
            <person name="Nel W.J."/>
            <person name="Swalarsk-Parry B.S."/>
            <person name="Vaghefi N."/>
            <person name="Wilken P.M."/>
            <person name="An Z."/>
            <person name="de Beer Z.W."/>
            <person name="De Vos L."/>
            <person name="Chen L."/>
            <person name="Duong T.A."/>
            <person name="Gao Y."/>
            <person name="Hammerbacher A."/>
            <person name="Kikkert J.R."/>
            <person name="Li Y."/>
            <person name="Li H."/>
            <person name="Li K."/>
            <person name="Li Q."/>
            <person name="Liu X."/>
            <person name="Ma X."/>
            <person name="Naidoo K."/>
            <person name="Pethybridge S.J."/>
            <person name="Sun J."/>
            <person name="Steenkamp E.T."/>
            <person name="van der Nest M.A."/>
            <person name="van Wyk S."/>
            <person name="Wingfield M.J."/>
            <person name="Xiong C."/>
            <person name="Yue Q."/>
            <person name="Zhang X."/>
        </authorList>
    </citation>
    <scope>NUCLEOTIDE SEQUENCE [LARGE SCALE GENOMIC DNA]</scope>
    <source>
        <strain evidence="3 4">BP 5553</strain>
    </source>
</reference>
<dbReference type="InterPro" id="IPR027417">
    <property type="entry name" value="P-loop_NTPase"/>
</dbReference>
<protein>
    <submittedName>
        <fullName evidence="3">p-loop containing nucleoside triphosphate hydrolase</fullName>
    </submittedName>
</protein>
<dbReference type="PANTHER" id="PTHR23079:SF55">
    <property type="entry name" value="RNA-DIRECTED RNA POLYMERASE"/>
    <property type="match status" value="1"/>
</dbReference>
<dbReference type="InterPro" id="IPR041677">
    <property type="entry name" value="DNA2/NAM7_AAA_11"/>
</dbReference>
<proteinExistence type="predicted"/>
<dbReference type="GO" id="GO:0004386">
    <property type="term" value="F:helicase activity"/>
    <property type="evidence" value="ECO:0007669"/>
    <property type="project" value="InterPro"/>
</dbReference>
<dbReference type="EMBL" id="NPIC01000015">
    <property type="protein sequence ID" value="RDL30382.1"/>
    <property type="molecule type" value="Genomic_DNA"/>
</dbReference>
<organism evidence="3 4">
    <name type="scientific">Venustampulla echinocandica</name>
    <dbReference type="NCBI Taxonomy" id="2656787"/>
    <lineage>
        <taxon>Eukaryota</taxon>
        <taxon>Fungi</taxon>
        <taxon>Dikarya</taxon>
        <taxon>Ascomycota</taxon>
        <taxon>Pezizomycotina</taxon>
        <taxon>Leotiomycetes</taxon>
        <taxon>Helotiales</taxon>
        <taxon>Pleuroascaceae</taxon>
        <taxon>Venustampulla</taxon>
    </lineage>
</organism>
<dbReference type="GO" id="GO:0031380">
    <property type="term" value="C:nuclear RNA-directed RNA polymerase complex"/>
    <property type="evidence" value="ECO:0007669"/>
    <property type="project" value="TreeGrafter"/>
</dbReference>